<protein>
    <submittedName>
        <fullName evidence="1">Uncharacterized protein</fullName>
    </submittedName>
</protein>
<evidence type="ECO:0000313" key="2">
    <source>
        <dbReference type="Proteomes" id="UP000091820"/>
    </source>
</evidence>
<reference evidence="1" key="2">
    <citation type="submission" date="2020-05" db="UniProtKB">
        <authorList>
            <consortium name="EnsemblMetazoa"/>
        </authorList>
    </citation>
    <scope>IDENTIFICATION</scope>
    <source>
        <strain evidence="1">IAEA</strain>
    </source>
</reference>
<organism evidence="1 2">
    <name type="scientific">Glossina brevipalpis</name>
    <dbReference type="NCBI Taxonomy" id="37001"/>
    <lineage>
        <taxon>Eukaryota</taxon>
        <taxon>Metazoa</taxon>
        <taxon>Ecdysozoa</taxon>
        <taxon>Arthropoda</taxon>
        <taxon>Hexapoda</taxon>
        <taxon>Insecta</taxon>
        <taxon>Pterygota</taxon>
        <taxon>Neoptera</taxon>
        <taxon>Endopterygota</taxon>
        <taxon>Diptera</taxon>
        <taxon>Brachycera</taxon>
        <taxon>Muscomorpha</taxon>
        <taxon>Hippoboscoidea</taxon>
        <taxon>Glossinidae</taxon>
        <taxon>Glossina</taxon>
    </lineage>
</organism>
<accession>A0A1A9WVD6</accession>
<proteinExistence type="predicted"/>
<keyword evidence="2" id="KW-1185">Reference proteome</keyword>
<dbReference type="Proteomes" id="UP000091820">
    <property type="component" value="Unassembled WGS sequence"/>
</dbReference>
<evidence type="ECO:0000313" key="1">
    <source>
        <dbReference type="EnsemblMetazoa" id="GBRI033867-PA"/>
    </source>
</evidence>
<dbReference type="EnsemblMetazoa" id="GBRI033867-RA">
    <property type="protein sequence ID" value="GBRI033867-PA"/>
    <property type="gene ID" value="GBRI033867"/>
</dbReference>
<name>A0A1A9WVD6_9MUSC</name>
<reference evidence="2" key="1">
    <citation type="submission" date="2014-03" db="EMBL/GenBank/DDBJ databases">
        <authorList>
            <person name="Aksoy S."/>
            <person name="Warren W."/>
            <person name="Wilson R.K."/>
        </authorList>
    </citation>
    <scope>NUCLEOTIDE SEQUENCE [LARGE SCALE GENOMIC DNA]</scope>
    <source>
        <strain evidence="2">IAEA</strain>
    </source>
</reference>
<dbReference type="AlphaFoldDB" id="A0A1A9WVD6"/>
<sequence length="105" mass="11964">MLCSMLDYNSLAIVKIIICTYCVYPPYYCYTTTQPYYILYFHWRTFIVTRRSDVCKADNVGFTGSGSGSSSNNDDDSPAFMNNTFSECIVFNRVYIGVNMGTMSK</sequence>
<dbReference type="VEuPathDB" id="VectorBase:GBRI033867"/>